<proteinExistence type="predicted"/>
<dbReference type="EMBL" id="GBXM01050543">
    <property type="protein sequence ID" value="JAH58034.1"/>
    <property type="molecule type" value="Transcribed_RNA"/>
</dbReference>
<sequence>MLAIMSVGLIFTFFWGCTSHSSETCTSLG</sequence>
<feature type="signal peptide" evidence="1">
    <location>
        <begin position="1"/>
        <end position="19"/>
    </location>
</feature>
<accession>A0A0E9TWH5</accession>
<evidence type="ECO:0000256" key="1">
    <source>
        <dbReference type="SAM" id="SignalP"/>
    </source>
</evidence>
<dbReference type="AlphaFoldDB" id="A0A0E9TWH5"/>
<protein>
    <submittedName>
        <fullName evidence="2">Uncharacterized protein</fullName>
    </submittedName>
</protein>
<keyword evidence="1" id="KW-0732">Signal</keyword>
<organism evidence="2">
    <name type="scientific">Anguilla anguilla</name>
    <name type="common">European freshwater eel</name>
    <name type="synonym">Muraena anguilla</name>
    <dbReference type="NCBI Taxonomy" id="7936"/>
    <lineage>
        <taxon>Eukaryota</taxon>
        <taxon>Metazoa</taxon>
        <taxon>Chordata</taxon>
        <taxon>Craniata</taxon>
        <taxon>Vertebrata</taxon>
        <taxon>Euteleostomi</taxon>
        <taxon>Actinopterygii</taxon>
        <taxon>Neopterygii</taxon>
        <taxon>Teleostei</taxon>
        <taxon>Anguilliformes</taxon>
        <taxon>Anguillidae</taxon>
        <taxon>Anguilla</taxon>
    </lineage>
</organism>
<feature type="chain" id="PRO_5002433565" evidence="1">
    <location>
        <begin position="20"/>
        <end position="29"/>
    </location>
</feature>
<reference evidence="2" key="1">
    <citation type="submission" date="2014-11" db="EMBL/GenBank/DDBJ databases">
        <authorList>
            <person name="Amaro Gonzalez C."/>
        </authorList>
    </citation>
    <scope>NUCLEOTIDE SEQUENCE</scope>
</reference>
<name>A0A0E9TWH5_ANGAN</name>
<evidence type="ECO:0000313" key="2">
    <source>
        <dbReference type="EMBL" id="JAH58034.1"/>
    </source>
</evidence>
<reference evidence="2" key="2">
    <citation type="journal article" date="2015" name="Fish Shellfish Immunol.">
        <title>Early steps in the European eel (Anguilla anguilla)-Vibrio vulnificus interaction in the gills: Role of the RtxA13 toxin.</title>
        <authorList>
            <person name="Callol A."/>
            <person name="Pajuelo D."/>
            <person name="Ebbesson L."/>
            <person name="Teles M."/>
            <person name="MacKenzie S."/>
            <person name="Amaro C."/>
        </authorList>
    </citation>
    <scope>NUCLEOTIDE SEQUENCE</scope>
</reference>